<name>A0A0C9T0L5_SPHS4</name>
<dbReference type="AlphaFoldDB" id="A0A0C9T0L5"/>
<feature type="transmembrane region" description="Helical" evidence="2">
    <location>
        <begin position="43"/>
        <end position="64"/>
    </location>
</feature>
<dbReference type="EMBL" id="KN838514">
    <property type="protein sequence ID" value="KIJ22258.1"/>
    <property type="molecule type" value="Genomic_DNA"/>
</dbReference>
<dbReference type="Proteomes" id="UP000054279">
    <property type="component" value="Unassembled WGS sequence"/>
</dbReference>
<keyword evidence="4" id="KW-1185">Reference proteome</keyword>
<feature type="region of interest" description="Disordered" evidence="1">
    <location>
        <begin position="91"/>
        <end position="116"/>
    </location>
</feature>
<reference evidence="3 4" key="1">
    <citation type="submission" date="2014-06" db="EMBL/GenBank/DDBJ databases">
        <title>Evolutionary Origins and Diversification of the Mycorrhizal Mutualists.</title>
        <authorList>
            <consortium name="DOE Joint Genome Institute"/>
            <consortium name="Mycorrhizal Genomics Consortium"/>
            <person name="Kohler A."/>
            <person name="Kuo A."/>
            <person name="Nagy L.G."/>
            <person name="Floudas D."/>
            <person name="Copeland A."/>
            <person name="Barry K.W."/>
            <person name="Cichocki N."/>
            <person name="Veneault-Fourrey C."/>
            <person name="LaButti K."/>
            <person name="Lindquist E.A."/>
            <person name="Lipzen A."/>
            <person name="Lundell T."/>
            <person name="Morin E."/>
            <person name="Murat C."/>
            <person name="Riley R."/>
            <person name="Ohm R."/>
            <person name="Sun H."/>
            <person name="Tunlid A."/>
            <person name="Henrissat B."/>
            <person name="Grigoriev I.V."/>
            <person name="Hibbett D.S."/>
            <person name="Martin F."/>
        </authorList>
    </citation>
    <scope>NUCLEOTIDE SEQUENCE [LARGE SCALE GENOMIC DNA]</scope>
    <source>
        <strain evidence="3 4">SS14</strain>
    </source>
</reference>
<evidence type="ECO:0008006" key="5">
    <source>
        <dbReference type="Google" id="ProtNLM"/>
    </source>
</evidence>
<feature type="compositionally biased region" description="Low complexity" evidence="1">
    <location>
        <begin position="94"/>
        <end position="107"/>
    </location>
</feature>
<keyword evidence="2" id="KW-0812">Transmembrane</keyword>
<gene>
    <name evidence="3" type="ORF">M422DRAFT_277403</name>
</gene>
<protein>
    <recommendedName>
        <fullName evidence="5">Chitin synthase export chaperone</fullName>
    </recommendedName>
</protein>
<organism evidence="3 4">
    <name type="scientific">Sphaerobolus stellatus (strain SS14)</name>
    <dbReference type="NCBI Taxonomy" id="990650"/>
    <lineage>
        <taxon>Eukaryota</taxon>
        <taxon>Fungi</taxon>
        <taxon>Dikarya</taxon>
        <taxon>Basidiomycota</taxon>
        <taxon>Agaricomycotina</taxon>
        <taxon>Agaricomycetes</taxon>
        <taxon>Phallomycetidae</taxon>
        <taxon>Geastrales</taxon>
        <taxon>Sphaerobolaceae</taxon>
        <taxon>Sphaerobolus</taxon>
    </lineage>
</organism>
<dbReference type="HOGENOM" id="CLU_2098376_0_0_1"/>
<accession>A0A0C9T0L5</accession>
<evidence type="ECO:0000256" key="1">
    <source>
        <dbReference type="SAM" id="MobiDB-lite"/>
    </source>
</evidence>
<evidence type="ECO:0000313" key="3">
    <source>
        <dbReference type="EMBL" id="KIJ22258.1"/>
    </source>
</evidence>
<evidence type="ECO:0000313" key="4">
    <source>
        <dbReference type="Proteomes" id="UP000054279"/>
    </source>
</evidence>
<sequence length="116" mass="13216">MAFRFVYLEEGSLAIAAILILVTIFQLALAIRWQFRFATGHRLPSIFAITAQILLLLDYIFWILSFSARRTSWGDHLLTKSYVQSKHFAHYGPTHSSSSPLSSSSETDTSHTTHHY</sequence>
<proteinExistence type="predicted"/>
<keyword evidence="2" id="KW-1133">Transmembrane helix</keyword>
<evidence type="ECO:0000256" key="2">
    <source>
        <dbReference type="SAM" id="Phobius"/>
    </source>
</evidence>
<feature type="transmembrane region" description="Helical" evidence="2">
    <location>
        <begin position="12"/>
        <end position="31"/>
    </location>
</feature>
<keyword evidence="2" id="KW-0472">Membrane</keyword>